<evidence type="ECO:0000313" key="2">
    <source>
        <dbReference type="Proteomes" id="UP001066276"/>
    </source>
</evidence>
<name>A0AAV7PHV8_PLEWA</name>
<gene>
    <name evidence="1" type="ORF">NDU88_004547</name>
</gene>
<dbReference type="Proteomes" id="UP001066276">
    <property type="component" value="Chromosome 7"/>
</dbReference>
<sequence>MVHIASGDWGDDPVFYVRPSTSRGASASLERIEEELLDYDEEVIEHVASVPRGDLMETPRVVQKVVQGDHLGGRRWELVAGNLPRDEEEVLVLVGFGGGRDGFGDAIQKVGRGIYGVAKEQRKGSVDASIQVGLVSDNGAGKSEVTSGLGQSLFCVDCWAFMRSLG</sequence>
<dbReference type="EMBL" id="JANPWB010000011">
    <property type="protein sequence ID" value="KAJ1126138.1"/>
    <property type="molecule type" value="Genomic_DNA"/>
</dbReference>
<evidence type="ECO:0000313" key="1">
    <source>
        <dbReference type="EMBL" id="KAJ1126138.1"/>
    </source>
</evidence>
<reference evidence="1" key="1">
    <citation type="journal article" date="2022" name="bioRxiv">
        <title>Sequencing and chromosome-scale assembly of the giantPleurodeles waltlgenome.</title>
        <authorList>
            <person name="Brown T."/>
            <person name="Elewa A."/>
            <person name="Iarovenko S."/>
            <person name="Subramanian E."/>
            <person name="Araus A.J."/>
            <person name="Petzold A."/>
            <person name="Susuki M."/>
            <person name="Suzuki K.-i.T."/>
            <person name="Hayashi T."/>
            <person name="Toyoda A."/>
            <person name="Oliveira C."/>
            <person name="Osipova E."/>
            <person name="Leigh N.D."/>
            <person name="Simon A."/>
            <person name="Yun M.H."/>
        </authorList>
    </citation>
    <scope>NUCLEOTIDE SEQUENCE</scope>
    <source>
        <strain evidence="1">20211129_DDA</strain>
        <tissue evidence="1">Liver</tissue>
    </source>
</reference>
<organism evidence="1 2">
    <name type="scientific">Pleurodeles waltl</name>
    <name type="common">Iberian ribbed newt</name>
    <dbReference type="NCBI Taxonomy" id="8319"/>
    <lineage>
        <taxon>Eukaryota</taxon>
        <taxon>Metazoa</taxon>
        <taxon>Chordata</taxon>
        <taxon>Craniata</taxon>
        <taxon>Vertebrata</taxon>
        <taxon>Euteleostomi</taxon>
        <taxon>Amphibia</taxon>
        <taxon>Batrachia</taxon>
        <taxon>Caudata</taxon>
        <taxon>Salamandroidea</taxon>
        <taxon>Salamandridae</taxon>
        <taxon>Pleurodelinae</taxon>
        <taxon>Pleurodeles</taxon>
    </lineage>
</organism>
<dbReference type="AlphaFoldDB" id="A0AAV7PHV8"/>
<proteinExistence type="predicted"/>
<keyword evidence="2" id="KW-1185">Reference proteome</keyword>
<accession>A0AAV7PHV8</accession>
<comment type="caution">
    <text evidence="1">The sequence shown here is derived from an EMBL/GenBank/DDBJ whole genome shotgun (WGS) entry which is preliminary data.</text>
</comment>
<protein>
    <submittedName>
        <fullName evidence="1">Uncharacterized protein</fullName>
    </submittedName>
</protein>